<dbReference type="Proteomes" id="UP001176961">
    <property type="component" value="Unassembled WGS sequence"/>
</dbReference>
<dbReference type="EMBL" id="CATQJL010000001">
    <property type="protein sequence ID" value="CAJ0590090.1"/>
    <property type="molecule type" value="Genomic_DNA"/>
</dbReference>
<evidence type="ECO:0000313" key="2">
    <source>
        <dbReference type="Proteomes" id="UP001176961"/>
    </source>
</evidence>
<comment type="caution">
    <text evidence="1">The sequence shown here is derived from an EMBL/GenBank/DDBJ whole genome shotgun (WGS) entry which is preliminary data.</text>
</comment>
<proteinExistence type="predicted"/>
<name>A0AA36DN28_CYLNA</name>
<sequence>MRFALSTMCFTSTTITNVHSDNPVITISSSRPPTQWLFGDGTMKSMPKRMVPFYMKSSSQRRRTTSK</sequence>
<keyword evidence="2" id="KW-1185">Reference proteome</keyword>
<dbReference type="AlphaFoldDB" id="A0AA36DN28"/>
<gene>
    <name evidence="1" type="ORF">CYNAS_LOCUS2073</name>
</gene>
<reference evidence="1" key="1">
    <citation type="submission" date="2023-07" db="EMBL/GenBank/DDBJ databases">
        <authorList>
            <consortium name="CYATHOMIX"/>
        </authorList>
    </citation>
    <scope>NUCLEOTIDE SEQUENCE</scope>
    <source>
        <strain evidence="1">N/A</strain>
    </source>
</reference>
<organism evidence="1 2">
    <name type="scientific">Cylicocyclus nassatus</name>
    <name type="common">Nematode worm</name>
    <dbReference type="NCBI Taxonomy" id="53992"/>
    <lineage>
        <taxon>Eukaryota</taxon>
        <taxon>Metazoa</taxon>
        <taxon>Ecdysozoa</taxon>
        <taxon>Nematoda</taxon>
        <taxon>Chromadorea</taxon>
        <taxon>Rhabditida</taxon>
        <taxon>Rhabditina</taxon>
        <taxon>Rhabditomorpha</taxon>
        <taxon>Strongyloidea</taxon>
        <taxon>Strongylidae</taxon>
        <taxon>Cylicocyclus</taxon>
    </lineage>
</organism>
<protein>
    <submittedName>
        <fullName evidence="1">Uncharacterized protein</fullName>
    </submittedName>
</protein>
<evidence type="ECO:0000313" key="1">
    <source>
        <dbReference type="EMBL" id="CAJ0590090.1"/>
    </source>
</evidence>
<accession>A0AA36DN28</accession>